<evidence type="ECO:0000259" key="10">
    <source>
        <dbReference type="SMART" id="SM00382"/>
    </source>
</evidence>
<reference evidence="11" key="1">
    <citation type="submission" date="2022-01" db="EMBL/GenBank/DDBJ databases">
        <authorList>
            <person name="King R."/>
        </authorList>
    </citation>
    <scope>NUCLEOTIDE SEQUENCE</scope>
</reference>
<organism evidence="11 12">
    <name type="scientific">Phyllotreta striolata</name>
    <name type="common">Striped flea beetle</name>
    <name type="synonym">Crioceris striolata</name>
    <dbReference type="NCBI Taxonomy" id="444603"/>
    <lineage>
        <taxon>Eukaryota</taxon>
        <taxon>Metazoa</taxon>
        <taxon>Ecdysozoa</taxon>
        <taxon>Arthropoda</taxon>
        <taxon>Hexapoda</taxon>
        <taxon>Insecta</taxon>
        <taxon>Pterygota</taxon>
        <taxon>Neoptera</taxon>
        <taxon>Endopterygota</taxon>
        <taxon>Coleoptera</taxon>
        <taxon>Polyphaga</taxon>
        <taxon>Cucujiformia</taxon>
        <taxon>Chrysomeloidea</taxon>
        <taxon>Chrysomelidae</taxon>
        <taxon>Galerucinae</taxon>
        <taxon>Alticini</taxon>
        <taxon>Phyllotreta</taxon>
    </lineage>
</organism>
<feature type="transmembrane region" description="Helical" evidence="9">
    <location>
        <begin position="282"/>
        <end position="309"/>
    </location>
</feature>
<dbReference type="PANTHER" id="PTHR24223:SF415">
    <property type="entry name" value="FI20190P1"/>
    <property type="match status" value="1"/>
</dbReference>
<dbReference type="GO" id="GO:0140359">
    <property type="term" value="F:ABC-type transporter activity"/>
    <property type="evidence" value="ECO:0007669"/>
    <property type="project" value="InterPro"/>
</dbReference>
<feature type="transmembrane region" description="Helical" evidence="9">
    <location>
        <begin position="822"/>
        <end position="854"/>
    </location>
</feature>
<evidence type="ECO:0000256" key="9">
    <source>
        <dbReference type="SAM" id="Phobius"/>
    </source>
</evidence>
<keyword evidence="12" id="KW-1185">Reference proteome</keyword>
<dbReference type="OrthoDB" id="6500128at2759"/>
<dbReference type="FunFam" id="3.40.50.300:FF:000163">
    <property type="entry name" value="Multidrug resistance-associated protein member 4"/>
    <property type="match status" value="1"/>
</dbReference>
<dbReference type="Pfam" id="PF00664">
    <property type="entry name" value="ABC_membrane"/>
    <property type="match status" value="2"/>
</dbReference>
<dbReference type="GO" id="GO:0005524">
    <property type="term" value="F:ATP binding"/>
    <property type="evidence" value="ECO:0007669"/>
    <property type="project" value="UniProtKB-KW"/>
</dbReference>
<dbReference type="PROSITE" id="PS00211">
    <property type="entry name" value="ABC_TRANSPORTER_1"/>
    <property type="match status" value="2"/>
</dbReference>
<evidence type="ECO:0000313" key="12">
    <source>
        <dbReference type="Proteomes" id="UP001153712"/>
    </source>
</evidence>
<evidence type="ECO:0000256" key="5">
    <source>
        <dbReference type="ARBA" id="ARBA00022741"/>
    </source>
</evidence>
<feature type="transmembrane region" description="Helical" evidence="9">
    <location>
        <begin position="739"/>
        <end position="765"/>
    </location>
</feature>
<keyword evidence="8 9" id="KW-0472">Membrane</keyword>
<dbReference type="InterPro" id="IPR011527">
    <property type="entry name" value="ABC1_TM_dom"/>
</dbReference>
<dbReference type="PANTHER" id="PTHR24223">
    <property type="entry name" value="ATP-BINDING CASSETTE SUB-FAMILY C"/>
    <property type="match status" value="1"/>
</dbReference>
<keyword evidence="7 9" id="KW-1133">Transmembrane helix</keyword>
<dbReference type="InterPro" id="IPR027417">
    <property type="entry name" value="P-loop_NTPase"/>
</dbReference>
<keyword evidence="2" id="KW-0813">Transport</keyword>
<dbReference type="Proteomes" id="UP001153712">
    <property type="component" value="Chromosome 3"/>
</dbReference>
<dbReference type="Gene3D" id="3.40.50.300">
    <property type="entry name" value="P-loop containing nucleotide triphosphate hydrolases"/>
    <property type="match status" value="2"/>
</dbReference>
<dbReference type="Gene3D" id="1.20.1560.10">
    <property type="entry name" value="ABC transporter type 1, transmembrane domain"/>
    <property type="match status" value="2"/>
</dbReference>
<dbReference type="SUPFAM" id="SSF90123">
    <property type="entry name" value="ABC transporter transmembrane region"/>
    <property type="match status" value="2"/>
</dbReference>
<accession>A0A9N9XPY3</accession>
<evidence type="ECO:0000256" key="8">
    <source>
        <dbReference type="ARBA" id="ARBA00023136"/>
    </source>
</evidence>
<feature type="domain" description="AAA+ ATPase" evidence="10">
    <location>
        <begin position="404"/>
        <end position="585"/>
    </location>
</feature>
<dbReference type="CDD" id="cd03250">
    <property type="entry name" value="ABCC_MRP_domain1"/>
    <property type="match status" value="1"/>
</dbReference>
<dbReference type="GO" id="GO:0016020">
    <property type="term" value="C:membrane"/>
    <property type="evidence" value="ECO:0007669"/>
    <property type="project" value="UniProtKB-SubCell"/>
</dbReference>
<dbReference type="Pfam" id="PF00005">
    <property type="entry name" value="ABC_tran"/>
    <property type="match status" value="2"/>
</dbReference>
<protein>
    <recommendedName>
        <fullName evidence="10">AAA+ ATPase domain-containing protein</fullName>
    </recommendedName>
</protein>
<sequence length="1283" mass="145646">MDQTKKHIKVSPEEKANVFSKIFYWWFLPFYYFGYKNDIQLKDIYNASKSDHSEMWGDKLQMNWEKELKKNKPNLKRAIFYTFVKPYSLSGIVLFFQYNIMKATSIIIVAFIIVVCSHGSSLSAQRVGMRARVAVCSLMYRKVLKLNHKSLGQTAIGQVVNLMSNDVQRFDLVSLFLHYMWVTPINVLVSFYVMYQSVGIVAAAAGMGAIILESIPIQAFLSNLQGKFRYQIAIKTDRRVKLMNEITSGIQVIKMYAWEKPFEKMVTLSRKLEVNYIRKSSYIFGMISSMAVFAERLCLYVTVMTVVLLGKSIRGDVIFSIAQLFNTVKLTICINLPWCLSYYADAKVSLARIEKFLLLEEVDAEKLITSEGEVGEVKLNGVTASWKLDSIAPTLIDLTFRIEPGTLCCVVGNVGAGKSSILQLLLRELTVKSGTMTTNGRIAFASQEPWLFVSSVRNNILFGKPYDRERYREVVKVCSLIKDFQQFPFGDKTLVGERGVSLSGGQRARVNLARAVYSEADIYLFDDPLSAVDTKVARHLFQECFIKYLSGKTRVLVTHQLQFMKQADLIITGRIEKIGEFDQLSLKDLNIIQQEAEKNGKNELIKTEGKEKIDEVEIDTKKHDPFQSNISLVSKFGDETQEKDELIEKGVIKTKTYMAYWKDGGGWFFLLFTLSMFIIAQIASNAADLWLTNWTNVEKERIRIFEKNITSSNRTFNGTVNHTLDATNLPDVDIKPKEYYMWIYTIFIFSSVIFLTLRSFLYYIICMKASKVLHNKMFTNVLRAPMRFFDTNPSGRILSRFSKDMGAMDELLPRSLIEAIQVFLLLIGILAMVFSVIPWMVIPTIVLGTVFYWFRVVYLKTAQGIKRLEGTTKAPVFSHLSATLCGIPTIRSANAQQMVTKEFDVLQNQHTSTWFLFLISSVSFGFYLDMISITFLALLTYQFVLFNNGQFLSGNIGLVVSQSLILTGMLQFGVRQSADAASNMISVERIMQYTKLDREGPFETVGNKPPRDWPIKGRITFKNTCLRYAMELPPVLKNINICIEPSEKVGIVGRTGAGKSTLISSIFRLAPIDGTICIDDVDTSKIGLNDLRSNISIIPQEPVLFSASLRYNLDPFERHSDEDLWNALEYVELKSAFPDLNVIISEGGSNLSAGQRQLICLARAIVKNNRVLVMDEATANVDPQTDALIQKTIRERFKDCTVLTIAHRLNTIMDSDRVLVMDAGEVIEFDQPYILLQNPESFFSKMLKESGPAMEDSLKRVAKKAYLKKNTLPIHNEVNKKID</sequence>
<evidence type="ECO:0000313" key="11">
    <source>
        <dbReference type="EMBL" id="CAG9860399.1"/>
    </source>
</evidence>
<feature type="transmembrane region" description="Helical" evidence="9">
    <location>
        <begin position="78"/>
        <end position="98"/>
    </location>
</feature>
<feature type="transmembrane region" description="Helical" evidence="9">
    <location>
        <begin position="665"/>
        <end position="684"/>
    </location>
</feature>
<gene>
    <name evidence="11" type="ORF">PHYEVI_LOCUS6752</name>
</gene>
<feature type="domain" description="AAA+ ATPase" evidence="10">
    <location>
        <begin position="1045"/>
        <end position="1225"/>
    </location>
</feature>
<dbReference type="SUPFAM" id="SSF52540">
    <property type="entry name" value="P-loop containing nucleoside triphosphate hydrolases"/>
    <property type="match status" value="2"/>
</dbReference>
<evidence type="ECO:0000256" key="2">
    <source>
        <dbReference type="ARBA" id="ARBA00022448"/>
    </source>
</evidence>
<dbReference type="CDD" id="cd03244">
    <property type="entry name" value="ABCC_MRP_domain2"/>
    <property type="match status" value="1"/>
</dbReference>
<evidence type="ECO:0000256" key="3">
    <source>
        <dbReference type="ARBA" id="ARBA00022692"/>
    </source>
</evidence>
<dbReference type="InterPro" id="IPR003593">
    <property type="entry name" value="AAA+_ATPase"/>
</dbReference>
<comment type="subcellular location">
    <subcellularLocation>
        <location evidence="1">Membrane</location>
        <topology evidence="1">Multi-pass membrane protein</topology>
    </subcellularLocation>
</comment>
<evidence type="ECO:0000256" key="1">
    <source>
        <dbReference type="ARBA" id="ARBA00004141"/>
    </source>
</evidence>
<dbReference type="InterPro" id="IPR003439">
    <property type="entry name" value="ABC_transporter-like_ATP-bd"/>
</dbReference>
<dbReference type="SMART" id="SM00382">
    <property type="entry name" value="AAA"/>
    <property type="match status" value="2"/>
</dbReference>
<evidence type="ECO:0000256" key="6">
    <source>
        <dbReference type="ARBA" id="ARBA00022840"/>
    </source>
</evidence>
<evidence type="ECO:0000256" key="4">
    <source>
        <dbReference type="ARBA" id="ARBA00022737"/>
    </source>
</evidence>
<proteinExistence type="predicted"/>
<dbReference type="EMBL" id="OU900096">
    <property type="protein sequence ID" value="CAG9860399.1"/>
    <property type="molecule type" value="Genomic_DNA"/>
</dbReference>
<keyword evidence="3 9" id="KW-0812">Transmembrane</keyword>
<evidence type="ECO:0000256" key="7">
    <source>
        <dbReference type="ARBA" id="ARBA00022989"/>
    </source>
</evidence>
<feature type="transmembrane region" description="Helical" evidence="9">
    <location>
        <begin position="104"/>
        <end position="122"/>
    </location>
</feature>
<dbReference type="InterPro" id="IPR050173">
    <property type="entry name" value="ABC_transporter_C-like"/>
</dbReference>
<dbReference type="InterPro" id="IPR036640">
    <property type="entry name" value="ABC1_TM_sf"/>
</dbReference>
<dbReference type="InterPro" id="IPR017871">
    <property type="entry name" value="ABC_transporter-like_CS"/>
</dbReference>
<name>A0A9N9XPY3_PHYSR</name>
<feature type="transmembrane region" description="Helical" evidence="9">
    <location>
        <begin position="200"/>
        <end position="221"/>
    </location>
</feature>
<feature type="transmembrane region" description="Helical" evidence="9">
    <location>
        <begin position="172"/>
        <end position="194"/>
    </location>
</feature>
<keyword evidence="5" id="KW-0547">Nucleotide-binding</keyword>
<keyword evidence="4" id="KW-0677">Repeat</keyword>
<keyword evidence="6" id="KW-0067">ATP-binding</keyword>
<feature type="transmembrane region" description="Helical" evidence="9">
    <location>
        <begin position="914"/>
        <end position="939"/>
    </location>
</feature>
<dbReference type="GO" id="GO:0016887">
    <property type="term" value="F:ATP hydrolysis activity"/>
    <property type="evidence" value="ECO:0007669"/>
    <property type="project" value="InterPro"/>
</dbReference>
<dbReference type="FunFam" id="3.40.50.300:FF:000973">
    <property type="entry name" value="Multidrug resistance-associated protein 4"/>
    <property type="match status" value="1"/>
</dbReference>
<dbReference type="FunFam" id="1.20.1560.10:FF:000014">
    <property type="entry name" value="Multidrug resistance-associated protein member 4"/>
    <property type="match status" value="1"/>
</dbReference>